<dbReference type="Pfam" id="PF00005">
    <property type="entry name" value="ABC_tran"/>
    <property type="match status" value="1"/>
</dbReference>
<dbReference type="PANTHER" id="PTHR43023">
    <property type="entry name" value="PROTEIN TRIGALACTOSYLDIACYLGLYCEROL 3, CHLOROPLASTIC"/>
    <property type="match status" value="1"/>
</dbReference>
<keyword evidence="3 6" id="KW-0067">ATP-binding</keyword>
<gene>
    <name evidence="6" type="primary">ttg2A_2</name>
    <name evidence="5" type="ORF">Lade_1772</name>
    <name evidence="6" type="ORF">NCTC12735_01488</name>
</gene>
<dbReference type="GO" id="GO:0016887">
    <property type="term" value="F:ATP hydrolysis activity"/>
    <property type="evidence" value="ECO:0007669"/>
    <property type="project" value="InterPro"/>
</dbReference>
<dbReference type="OrthoDB" id="9802264at2"/>
<dbReference type="SUPFAM" id="SSF52540">
    <property type="entry name" value="P-loop containing nucleoside triphosphate hydrolases"/>
    <property type="match status" value="1"/>
</dbReference>
<evidence type="ECO:0000256" key="1">
    <source>
        <dbReference type="ARBA" id="ARBA00022448"/>
    </source>
</evidence>
<accession>A0A0W0R0C1</accession>
<keyword evidence="7" id="KW-1185">Reference proteome</keyword>
<dbReference type="PANTHER" id="PTHR43023:SF3">
    <property type="entry name" value="PROTEIN TRIGALACTOSYLDIACYLGLYCEROL 3, CHLOROPLASTIC"/>
    <property type="match status" value="1"/>
</dbReference>
<reference evidence="5 7" key="1">
    <citation type="submission" date="2015-11" db="EMBL/GenBank/DDBJ databases">
        <title>Identification of large and diverse effector repertoires of 38 Legionella species.</title>
        <authorList>
            <person name="Burstein D."/>
            <person name="Amaro F."/>
            <person name="Zusman T."/>
            <person name="Lifshitz Z."/>
            <person name="Cohen O."/>
            <person name="Gilbert J.A."/>
            <person name="Pupko T."/>
            <person name="Shuman H.A."/>
            <person name="Segal G."/>
        </authorList>
    </citation>
    <scope>NUCLEOTIDE SEQUENCE [LARGE SCALE GENOMIC DNA]</scope>
    <source>
        <strain evidence="5 7">1762-AUS-E</strain>
    </source>
</reference>
<dbReference type="EMBL" id="LNKA01000019">
    <property type="protein sequence ID" value="KTC64478.1"/>
    <property type="molecule type" value="Genomic_DNA"/>
</dbReference>
<evidence type="ECO:0000313" key="8">
    <source>
        <dbReference type="Proteomes" id="UP000281170"/>
    </source>
</evidence>
<evidence type="ECO:0000313" key="7">
    <source>
        <dbReference type="Proteomes" id="UP000054859"/>
    </source>
</evidence>
<dbReference type="Proteomes" id="UP000281170">
    <property type="component" value="Plasmid 24"/>
</dbReference>
<evidence type="ECO:0000256" key="3">
    <source>
        <dbReference type="ARBA" id="ARBA00022840"/>
    </source>
</evidence>
<evidence type="ECO:0000313" key="6">
    <source>
        <dbReference type="EMBL" id="VEH85846.1"/>
    </source>
</evidence>
<name>A0A0W0R0C1_9GAMM</name>
<dbReference type="EMBL" id="LR134433">
    <property type="protein sequence ID" value="VEH85846.1"/>
    <property type="molecule type" value="Genomic_DNA"/>
</dbReference>
<reference evidence="6 8" key="2">
    <citation type="submission" date="2018-12" db="EMBL/GenBank/DDBJ databases">
        <authorList>
            <consortium name="Pathogen Informatics"/>
        </authorList>
    </citation>
    <scope>NUCLEOTIDE SEQUENCE [LARGE SCALE GENOMIC DNA]</scope>
    <source>
        <strain evidence="6 8">NCTC12735</strain>
        <plasmid evidence="8">24</plasmid>
    </source>
</reference>
<dbReference type="InterPro" id="IPR027417">
    <property type="entry name" value="P-loop_NTPase"/>
</dbReference>
<evidence type="ECO:0000313" key="5">
    <source>
        <dbReference type="EMBL" id="KTC64478.1"/>
    </source>
</evidence>
<feature type="domain" description="ABC transporter" evidence="4">
    <location>
        <begin position="6"/>
        <end position="243"/>
    </location>
</feature>
<sequence length="247" mass="27732">MREPIIEIRGLKNYLGNQWVHSDVNLTVYQGEILAIIGGSGSGKTTILRSILMLLKPTAGMIRIFGQDIHNIDEATANNIRRRWGMLFQHSALFSGMTVLENIMFPMRELAHLDKELMRKLALLKLIMVGLPKESASKYPSELSGGMQRRAAAARAIAMDPELLFFDEPTSGLDPISAKQFDELIIFLRNSLNLTIVIVSHDIESLKRTTDRVAFVGDGKIISVEPIEELMQNKHPLIADYFSKQTK</sequence>
<keyword evidence="6" id="KW-0614">Plasmid</keyword>
<dbReference type="STRING" id="45056.Lade_1772"/>
<dbReference type="GO" id="GO:0005524">
    <property type="term" value="F:ATP binding"/>
    <property type="evidence" value="ECO:0007669"/>
    <property type="project" value="UniProtKB-KW"/>
</dbReference>
<keyword evidence="2" id="KW-0547">Nucleotide-binding</keyword>
<keyword evidence="1" id="KW-0813">Transport</keyword>
<geneLocation type="plasmid" evidence="6 8">
    <name>24</name>
</geneLocation>
<dbReference type="Proteomes" id="UP000054859">
    <property type="component" value="Unassembled WGS sequence"/>
</dbReference>
<evidence type="ECO:0000256" key="2">
    <source>
        <dbReference type="ARBA" id="ARBA00022741"/>
    </source>
</evidence>
<dbReference type="KEGG" id="ladl:NCTC12735_01488"/>
<dbReference type="Gene3D" id="3.40.50.300">
    <property type="entry name" value="P-loop containing nucleotide triphosphate hydrolases"/>
    <property type="match status" value="1"/>
</dbReference>
<dbReference type="PROSITE" id="PS50893">
    <property type="entry name" value="ABC_TRANSPORTER_2"/>
    <property type="match status" value="1"/>
</dbReference>
<evidence type="ECO:0000259" key="4">
    <source>
        <dbReference type="PROSITE" id="PS50893"/>
    </source>
</evidence>
<dbReference type="PATRIC" id="fig|45056.6.peg.1830"/>
<proteinExistence type="predicted"/>
<dbReference type="InterPro" id="IPR003439">
    <property type="entry name" value="ABC_transporter-like_ATP-bd"/>
</dbReference>
<dbReference type="InterPro" id="IPR003593">
    <property type="entry name" value="AAA+_ATPase"/>
</dbReference>
<dbReference type="SMART" id="SM00382">
    <property type="entry name" value="AAA"/>
    <property type="match status" value="1"/>
</dbReference>
<protein>
    <submittedName>
        <fullName evidence="5">ABC transporter ATP binding protein</fullName>
    </submittedName>
    <submittedName>
        <fullName evidence="6">Putative ABC transport system ATP-binding protein</fullName>
    </submittedName>
</protein>
<dbReference type="RefSeq" id="WP_058462846.1">
    <property type="nucleotide sequence ID" value="NZ_CAAAHS010000006.1"/>
</dbReference>
<dbReference type="AlphaFoldDB" id="A0A0W0R0C1"/>
<organism evidence="5 7">
    <name type="scientific">Legionella adelaidensis</name>
    <dbReference type="NCBI Taxonomy" id="45056"/>
    <lineage>
        <taxon>Bacteria</taxon>
        <taxon>Pseudomonadati</taxon>
        <taxon>Pseudomonadota</taxon>
        <taxon>Gammaproteobacteria</taxon>
        <taxon>Legionellales</taxon>
        <taxon>Legionellaceae</taxon>
        <taxon>Legionella</taxon>
    </lineage>
</organism>